<dbReference type="Pfam" id="PF07690">
    <property type="entry name" value="MFS_1"/>
    <property type="match status" value="1"/>
</dbReference>
<sequence length="434" mass="46862">MISQANSILPRSTEQTTKSGSMSKLVTGIVIGNALETFDFVVYGYFAVTLGKVFFPKENELAQLLFTLSIFGASYLMRPIGAIVLGSMADRFGRKKTLTLTLLLMALGTGMIAVLPSYNLVGIWAPLLMVLARLIQGFSAGGEIGTATTYLIESAPSARKGFYSSFQIVSQSLGFAFGSVLGSTLSLYLSESAFESWGWRVPFLIGVLIFPVGMYIRKNFTETLNIEERHTSSKALFGDLLGNNFWNLARCLMLCISGTVTVTMSIYMTTYAIRTLHLPMYVAMLTGLVGGAVSIIAAPLAGTLSDKIGRKPVILIGRVALVLCVLPGFWSIVTWPSYVTLFIVVAAIFLLNAISGTAELVFIPESLPAKVRGTGFSLAYSLTVAIFGGGAPLFTVWLVNATGNPLVPAWILIVTTLVSLSPLYFMRETVRHEN</sequence>
<feature type="transmembrane region" description="Helical" evidence="9">
    <location>
        <begin position="405"/>
        <end position="425"/>
    </location>
</feature>
<feature type="transmembrane region" description="Helical" evidence="9">
    <location>
        <begin position="98"/>
        <end position="118"/>
    </location>
</feature>
<feature type="transmembrane region" description="Helical" evidence="9">
    <location>
        <begin position="66"/>
        <end position="86"/>
    </location>
</feature>
<accession>A0A843YL92</accession>
<dbReference type="PANTHER" id="PTHR43528:SF3">
    <property type="entry name" value="CITRATE-PROTON SYMPORTER"/>
    <property type="match status" value="1"/>
</dbReference>
<gene>
    <name evidence="11" type="ORF">GEV47_03230</name>
</gene>
<feature type="transmembrane region" description="Helical" evidence="9">
    <location>
        <begin position="339"/>
        <end position="363"/>
    </location>
</feature>
<keyword evidence="12" id="KW-1185">Reference proteome</keyword>
<proteinExistence type="inferred from homology"/>
<evidence type="ECO:0000256" key="5">
    <source>
        <dbReference type="ARBA" id="ARBA00022692"/>
    </source>
</evidence>
<organism evidence="11 12">
    <name type="scientific">Glaciimonas soli</name>
    <dbReference type="NCBI Taxonomy" id="2590999"/>
    <lineage>
        <taxon>Bacteria</taxon>
        <taxon>Pseudomonadati</taxon>
        <taxon>Pseudomonadota</taxon>
        <taxon>Betaproteobacteria</taxon>
        <taxon>Burkholderiales</taxon>
        <taxon>Oxalobacteraceae</taxon>
        <taxon>Glaciimonas</taxon>
    </lineage>
</organism>
<keyword evidence="3" id="KW-0813">Transport</keyword>
<feature type="transmembrane region" description="Helical" evidence="9">
    <location>
        <begin position="173"/>
        <end position="191"/>
    </location>
</feature>
<dbReference type="Proteomes" id="UP000451565">
    <property type="component" value="Unassembled WGS sequence"/>
</dbReference>
<name>A0A843YL92_9BURK</name>
<dbReference type="SUPFAM" id="SSF103473">
    <property type="entry name" value="MFS general substrate transporter"/>
    <property type="match status" value="1"/>
</dbReference>
<dbReference type="EMBL" id="WINI01000001">
    <property type="protein sequence ID" value="MQQ99699.1"/>
    <property type="molecule type" value="Genomic_DNA"/>
</dbReference>
<evidence type="ECO:0000313" key="11">
    <source>
        <dbReference type="EMBL" id="MQQ99699.1"/>
    </source>
</evidence>
<feature type="transmembrane region" description="Helical" evidence="9">
    <location>
        <begin position="251"/>
        <end position="273"/>
    </location>
</feature>
<keyword evidence="5 9" id="KW-0812">Transmembrane</keyword>
<keyword evidence="7 9" id="KW-1133">Transmembrane helix</keyword>
<evidence type="ECO:0000256" key="2">
    <source>
        <dbReference type="ARBA" id="ARBA00008240"/>
    </source>
</evidence>
<evidence type="ECO:0000256" key="7">
    <source>
        <dbReference type="ARBA" id="ARBA00022989"/>
    </source>
</evidence>
<dbReference type="PROSITE" id="PS00217">
    <property type="entry name" value="SUGAR_TRANSPORT_2"/>
    <property type="match status" value="1"/>
</dbReference>
<dbReference type="InterPro" id="IPR036259">
    <property type="entry name" value="MFS_trans_sf"/>
</dbReference>
<keyword evidence="6" id="KW-0769">Symport</keyword>
<dbReference type="PROSITE" id="PS00216">
    <property type="entry name" value="SUGAR_TRANSPORT_1"/>
    <property type="match status" value="1"/>
</dbReference>
<feature type="transmembrane region" description="Helical" evidence="9">
    <location>
        <begin position="313"/>
        <end position="333"/>
    </location>
</feature>
<dbReference type="InterPro" id="IPR011701">
    <property type="entry name" value="MFS"/>
</dbReference>
<evidence type="ECO:0000313" key="12">
    <source>
        <dbReference type="Proteomes" id="UP000451565"/>
    </source>
</evidence>
<dbReference type="AlphaFoldDB" id="A0A843YL92"/>
<dbReference type="OrthoDB" id="6766492at2"/>
<dbReference type="PROSITE" id="PS50850">
    <property type="entry name" value="MFS"/>
    <property type="match status" value="1"/>
</dbReference>
<keyword evidence="4" id="KW-1003">Cell membrane</keyword>
<evidence type="ECO:0000256" key="4">
    <source>
        <dbReference type="ARBA" id="ARBA00022475"/>
    </source>
</evidence>
<protein>
    <submittedName>
        <fullName evidence="11">MFS transporter</fullName>
    </submittedName>
</protein>
<evidence type="ECO:0000256" key="9">
    <source>
        <dbReference type="SAM" id="Phobius"/>
    </source>
</evidence>
<evidence type="ECO:0000256" key="6">
    <source>
        <dbReference type="ARBA" id="ARBA00022847"/>
    </source>
</evidence>
<dbReference type="PANTHER" id="PTHR43528">
    <property type="entry name" value="ALPHA-KETOGLUTARATE PERMEASE"/>
    <property type="match status" value="1"/>
</dbReference>
<dbReference type="GO" id="GO:0005886">
    <property type="term" value="C:plasma membrane"/>
    <property type="evidence" value="ECO:0007669"/>
    <property type="project" value="UniProtKB-SubCell"/>
</dbReference>
<evidence type="ECO:0000256" key="3">
    <source>
        <dbReference type="ARBA" id="ARBA00022448"/>
    </source>
</evidence>
<comment type="subcellular location">
    <subcellularLocation>
        <location evidence="1">Cell membrane</location>
        <topology evidence="1">Multi-pass membrane protein</topology>
    </subcellularLocation>
</comment>
<dbReference type="InterPro" id="IPR020846">
    <property type="entry name" value="MFS_dom"/>
</dbReference>
<reference evidence="11 12" key="1">
    <citation type="submission" date="2019-10" db="EMBL/GenBank/DDBJ databases">
        <title>Glaciimonas soli sp. nov., a psychrophilic bacterium isolated from the forest soil of a high elevation mountain in Taiwan.</title>
        <authorList>
            <person name="Wang L.-T."/>
            <person name="Shieh W.Y."/>
        </authorList>
    </citation>
    <scope>NUCLEOTIDE SEQUENCE [LARGE SCALE GENOMIC DNA]</scope>
    <source>
        <strain evidence="11 12">GS1</strain>
    </source>
</reference>
<evidence type="ECO:0000256" key="8">
    <source>
        <dbReference type="ARBA" id="ARBA00023136"/>
    </source>
</evidence>
<dbReference type="Gene3D" id="1.20.1250.20">
    <property type="entry name" value="MFS general substrate transporter like domains"/>
    <property type="match status" value="2"/>
</dbReference>
<feature type="transmembrane region" description="Helical" evidence="9">
    <location>
        <begin position="197"/>
        <end position="216"/>
    </location>
</feature>
<comment type="caution">
    <text evidence="11">The sequence shown here is derived from an EMBL/GenBank/DDBJ whole genome shotgun (WGS) entry which is preliminary data.</text>
</comment>
<feature type="domain" description="Major facilitator superfamily (MFS) profile" evidence="10">
    <location>
        <begin position="25"/>
        <end position="431"/>
    </location>
</feature>
<feature type="transmembrane region" description="Helical" evidence="9">
    <location>
        <begin position="25"/>
        <end position="46"/>
    </location>
</feature>
<keyword evidence="8 9" id="KW-0472">Membrane</keyword>
<dbReference type="InterPro" id="IPR005829">
    <property type="entry name" value="Sugar_transporter_CS"/>
</dbReference>
<dbReference type="FunFam" id="1.20.1250.20:FF:000001">
    <property type="entry name" value="Dicarboxylate MFS transporter"/>
    <property type="match status" value="1"/>
</dbReference>
<dbReference type="RefSeq" id="WP_153233251.1">
    <property type="nucleotide sequence ID" value="NZ_WINI01000001.1"/>
</dbReference>
<evidence type="ECO:0000256" key="1">
    <source>
        <dbReference type="ARBA" id="ARBA00004651"/>
    </source>
</evidence>
<dbReference type="InterPro" id="IPR051084">
    <property type="entry name" value="H+-coupled_symporters"/>
</dbReference>
<feature type="transmembrane region" description="Helical" evidence="9">
    <location>
        <begin position="375"/>
        <end position="399"/>
    </location>
</feature>
<dbReference type="GO" id="GO:0015293">
    <property type="term" value="F:symporter activity"/>
    <property type="evidence" value="ECO:0007669"/>
    <property type="project" value="UniProtKB-KW"/>
</dbReference>
<feature type="transmembrane region" description="Helical" evidence="9">
    <location>
        <begin position="279"/>
        <end position="301"/>
    </location>
</feature>
<comment type="similarity">
    <text evidence="2">Belongs to the major facilitator superfamily. Metabolite:H+ Symporter (MHS) family (TC 2.A.1.6) family.</text>
</comment>
<evidence type="ECO:0000259" key="10">
    <source>
        <dbReference type="PROSITE" id="PS50850"/>
    </source>
</evidence>